<organism evidence="1 2">
    <name type="scientific">Alloacidobacterium dinghuense</name>
    <dbReference type="NCBI Taxonomy" id="2763107"/>
    <lineage>
        <taxon>Bacteria</taxon>
        <taxon>Pseudomonadati</taxon>
        <taxon>Acidobacteriota</taxon>
        <taxon>Terriglobia</taxon>
        <taxon>Terriglobales</taxon>
        <taxon>Acidobacteriaceae</taxon>
        <taxon>Alloacidobacterium</taxon>
    </lineage>
</organism>
<dbReference type="Proteomes" id="UP000515312">
    <property type="component" value="Chromosome"/>
</dbReference>
<dbReference type="InterPro" id="IPR045748">
    <property type="entry name" value="DcaP"/>
</dbReference>
<sequence>MANEKASTEREKSESTIDLYGFVMTDTGYDFGQIDPQWFDVERPTKLPAFANEFGGNGNTYFGVRQTRFGVRTSTPTDWGDLKTQFEFELFGTGVDAGQTTFRLRHAYGELGQFGAGQTWSPFMDIDVFPNLLEYWGPNGMVFFRNVQVRWMPIRSSHTEVIAALERPGASADQGVYSDRIELQNVKPRFNLPDVSGHVRLTRNWGYVQAAGIFRKIGWVDYNDPKYNLSGTAYGWGVNVTSNLKLSSRDIARLAVVYGEGVENYMNDAPVDIGIKNNFGNPVTPVKGVPLPVLGVVSFLDHNWGERFSSSAGYSMVNIDNSNAQNPADFHQGHYALANLLYHPVPTVTMGGEFQFGRRLNFSDGYSFNDYKMQFSFKYDWKKSFAY</sequence>
<dbReference type="AlphaFoldDB" id="A0A7G8BR98"/>
<dbReference type="EMBL" id="CP060394">
    <property type="protein sequence ID" value="QNI35068.1"/>
    <property type="molecule type" value="Genomic_DNA"/>
</dbReference>
<accession>A0A7G8BR98</accession>
<proteinExistence type="predicted"/>
<protein>
    <submittedName>
        <fullName evidence="1">Porin</fullName>
    </submittedName>
</protein>
<reference evidence="1 2" key="1">
    <citation type="submission" date="2020-08" db="EMBL/GenBank/DDBJ databases">
        <title>Edaphobacter telluris sp. nov. and Acidobacterium dinghuensis sp. nov., two acidobacteria isolated from forest soil.</title>
        <authorList>
            <person name="Fu J."/>
            <person name="Qiu L."/>
        </authorList>
    </citation>
    <scope>NUCLEOTIDE SEQUENCE [LARGE SCALE GENOMIC DNA]</scope>
    <source>
        <strain evidence="1">4Y35</strain>
    </source>
</reference>
<evidence type="ECO:0000313" key="1">
    <source>
        <dbReference type="EMBL" id="QNI35068.1"/>
    </source>
</evidence>
<dbReference type="SUPFAM" id="SSF56935">
    <property type="entry name" value="Porins"/>
    <property type="match status" value="1"/>
</dbReference>
<name>A0A7G8BR98_9BACT</name>
<dbReference type="KEGG" id="adin:H7849_18865"/>
<gene>
    <name evidence="1" type="ORF">H7849_18865</name>
</gene>
<evidence type="ECO:0000313" key="2">
    <source>
        <dbReference type="Proteomes" id="UP000515312"/>
    </source>
</evidence>
<dbReference type="Pfam" id="PF19577">
    <property type="entry name" value="DcaP"/>
    <property type="match status" value="1"/>
</dbReference>
<keyword evidence="2" id="KW-1185">Reference proteome</keyword>